<gene>
    <name evidence="3" type="ORF">BU24DRAFT_426005</name>
</gene>
<name>A0A6A5XG73_9PLEO</name>
<evidence type="ECO:0000256" key="1">
    <source>
        <dbReference type="SAM" id="MobiDB-lite"/>
    </source>
</evidence>
<organism evidence="3 4">
    <name type="scientific">Aaosphaeria arxii CBS 175.79</name>
    <dbReference type="NCBI Taxonomy" id="1450172"/>
    <lineage>
        <taxon>Eukaryota</taxon>
        <taxon>Fungi</taxon>
        <taxon>Dikarya</taxon>
        <taxon>Ascomycota</taxon>
        <taxon>Pezizomycotina</taxon>
        <taxon>Dothideomycetes</taxon>
        <taxon>Pleosporomycetidae</taxon>
        <taxon>Pleosporales</taxon>
        <taxon>Pleosporales incertae sedis</taxon>
        <taxon>Aaosphaeria</taxon>
    </lineage>
</organism>
<dbReference type="AlphaFoldDB" id="A0A6A5XG73"/>
<accession>A0A6A5XG73</accession>
<dbReference type="Proteomes" id="UP000799778">
    <property type="component" value="Unassembled WGS sequence"/>
</dbReference>
<keyword evidence="2" id="KW-0812">Transmembrane</keyword>
<dbReference type="GeneID" id="54286275"/>
<keyword evidence="2" id="KW-0472">Membrane</keyword>
<protein>
    <submittedName>
        <fullName evidence="3">Uncharacterized protein</fullName>
    </submittedName>
</protein>
<sequence>MCHVHMMYGVGIAVIGTLYLVHKNQYSSCSLVRYLYNPSSHNNYRDASSPLQLVPPPYEQSNTAIPS</sequence>
<evidence type="ECO:0000256" key="2">
    <source>
        <dbReference type="SAM" id="Phobius"/>
    </source>
</evidence>
<keyword evidence="4" id="KW-1185">Reference proteome</keyword>
<dbReference type="RefSeq" id="XP_033380507.1">
    <property type="nucleotide sequence ID" value="XM_033528878.1"/>
</dbReference>
<evidence type="ECO:0000313" key="4">
    <source>
        <dbReference type="Proteomes" id="UP000799778"/>
    </source>
</evidence>
<dbReference type="EMBL" id="ML978073">
    <property type="protein sequence ID" value="KAF2012168.1"/>
    <property type="molecule type" value="Genomic_DNA"/>
</dbReference>
<feature type="transmembrane region" description="Helical" evidence="2">
    <location>
        <begin position="6"/>
        <end position="22"/>
    </location>
</feature>
<evidence type="ECO:0000313" key="3">
    <source>
        <dbReference type="EMBL" id="KAF2012168.1"/>
    </source>
</evidence>
<reference evidence="3" key="1">
    <citation type="journal article" date="2020" name="Stud. Mycol.">
        <title>101 Dothideomycetes genomes: a test case for predicting lifestyles and emergence of pathogens.</title>
        <authorList>
            <person name="Haridas S."/>
            <person name="Albert R."/>
            <person name="Binder M."/>
            <person name="Bloem J."/>
            <person name="Labutti K."/>
            <person name="Salamov A."/>
            <person name="Andreopoulos B."/>
            <person name="Baker S."/>
            <person name="Barry K."/>
            <person name="Bills G."/>
            <person name="Bluhm B."/>
            <person name="Cannon C."/>
            <person name="Castanera R."/>
            <person name="Culley D."/>
            <person name="Daum C."/>
            <person name="Ezra D."/>
            <person name="Gonzalez J."/>
            <person name="Henrissat B."/>
            <person name="Kuo A."/>
            <person name="Liang C."/>
            <person name="Lipzen A."/>
            <person name="Lutzoni F."/>
            <person name="Magnuson J."/>
            <person name="Mondo S."/>
            <person name="Nolan M."/>
            <person name="Ohm R."/>
            <person name="Pangilinan J."/>
            <person name="Park H.-J."/>
            <person name="Ramirez L."/>
            <person name="Alfaro M."/>
            <person name="Sun H."/>
            <person name="Tritt A."/>
            <person name="Yoshinaga Y."/>
            <person name="Zwiers L.-H."/>
            <person name="Turgeon B."/>
            <person name="Goodwin S."/>
            <person name="Spatafora J."/>
            <person name="Crous P."/>
            <person name="Grigoriev I."/>
        </authorList>
    </citation>
    <scope>NUCLEOTIDE SEQUENCE</scope>
    <source>
        <strain evidence="3">CBS 175.79</strain>
    </source>
</reference>
<proteinExistence type="predicted"/>
<keyword evidence="2" id="KW-1133">Transmembrane helix</keyword>
<feature type="region of interest" description="Disordered" evidence="1">
    <location>
        <begin position="46"/>
        <end position="67"/>
    </location>
</feature>